<evidence type="ECO:0000313" key="2">
    <source>
        <dbReference type="EMBL" id="PQO29441.1"/>
    </source>
</evidence>
<feature type="transmembrane region" description="Helical" evidence="1">
    <location>
        <begin position="16"/>
        <end position="38"/>
    </location>
</feature>
<reference evidence="2 3" key="1">
    <citation type="submission" date="2018-02" db="EMBL/GenBank/DDBJ databases">
        <title>Comparative genomes isolates from brazilian mangrove.</title>
        <authorList>
            <person name="Araujo J.E."/>
            <person name="Taketani R.G."/>
            <person name="Silva M.C.P."/>
            <person name="Loureco M.V."/>
            <person name="Andreote F.D."/>
        </authorList>
    </citation>
    <scope>NUCLEOTIDE SEQUENCE [LARGE SCALE GENOMIC DNA]</scope>
    <source>
        <strain evidence="2 3">Hex-1 MGV</strain>
    </source>
</reference>
<dbReference type="AlphaFoldDB" id="A0A2S8FBB0"/>
<sequence length="160" mass="17778">MNEIAQDPNALRLSKFGLTCFLAAVVIIPIGLILLLLVSLPKASDRPLPVSLRLTEVNSRPAIILKNDSEEPITNIGITLNDWFNYYSGKPLPGGEEMTIALGSFERKNGIPFDPAIHQLTEIGVYAQLKDRSRGIWERKSEHLMEDLQAEAQSREAPQT</sequence>
<comment type="caution">
    <text evidence="2">The sequence shown here is derived from an EMBL/GenBank/DDBJ whole genome shotgun (WGS) entry which is preliminary data.</text>
</comment>
<proteinExistence type="predicted"/>
<keyword evidence="1" id="KW-1133">Transmembrane helix</keyword>
<keyword evidence="1" id="KW-0472">Membrane</keyword>
<dbReference type="RefSeq" id="WP_105332635.1">
    <property type="nucleotide sequence ID" value="NZ_PUHY01000015.1"/>
</dbReference>
<dbReference type="OrthoDB" id="273911at2"/>
<dbReference type="Proteomes" id="UP000238322">
    <property type="component" value="Unassembled WGS sequence"/>
</dbReference>
<accession>A0A2S8FBB0</accession>
<keyword evidence="1" id="KW-0812">Transmembrane</keyword>
<protein>
    <submittedName>
        <fullName evidence="2">Uncharacterized protein</fullName>
    </submittedName>
</protein>
<gene>
    <name evidence="2" type="ORF">C5Y83_25580</name>
</gene>
<dbReference type="EMBL" id="PUHY01000015">
    <property type="protein sequence ID" value="PQO29441.1"/>
    <property type="molecule type" value="Genomic_DNA"/>
</dbReference>
<organism evidence="2 3">
    <name type="scientific">Blastopirellula marina</name>
    <dbReference type="NCBI Taxonomy" id="124"/>
    <lineage>
        <taxon>Bacteria</taxon>
        <taxon>Pseudomonadati</taxon>
        <taxon>Planctomycetota</taxon>
        <taxon>Planctomycetia</taxon>
        <taxon>Pirellulales</taxon>
        <taxon>Pirellulaceae</taxon>
        <taxon>Blastopirellula</taxon>
    </lineage>
</organism>
<evidence type="ECO:0000313" key="3">
    <source>
        <dbReference type="Proteomes" id="UP000238322"/>
    </source>
</evidence>
<evidence type="ECO:0000256" key="1">
    <source>
        <dbReference type="SAM" id="Phobius"/>
    </source>
</evidence>
<name>A0A2S8FBB0_9BACT</name>